<keyword evidence="2" id="KW-0723">Serine/threonine-protein kinase</keyword>
<comment type="similarity">
    <text evidence="1">Belongs to the protein kinase superfamily. STE Ser/Thr protein kinase family. STE20 subfamily.</text>
</comment>
<proteinExistence type="inferred from homology"/>
<dbReference type="InterPro" id="IPR011009">
    <property type="entry name" value="Kinase-like_dom_sf"/>
</dbReference>
<keyword evidence="5" id="KW-0418">Kinase</keyword>
<dbReference type="Gene3D" id="1.10.510.10">
    <property type="entry name" value="Transferase(Phosphotransferase) domain 1"/>
    <property type="match status" value="1"/>
</dbReference>
<dbReference type="PROSITE" id="PS00108">
    <property type="entry name" value="PROTEIN_KINASE_ST"/>
    <property type="match status" value="1"/>
</dbReference>
<evidence type="ECO:0000256" key="1">
    <source>
        <dbReference type="ARBA" id="ARBA00008874"/>
    </source>
</evidence>
<dbReference type="InterPro" id="IPR008271">
    <property type="entry name" value="Ser/Thr_kinase_AS"/>
</dbReference>
<feature type="compositionally biased region" description="Basic and acidic residues" evidence="9">
    <location>
        <begin position="465"/>
        <end position="476"/>
    </location>
</feature>
<dbReference type="InterPro" id="IPR000719">
    <property type="entry name" value="Prot_kinase_dom"/>
</dbReference>
<gene>
    <name evidence="12" type="ORF">PBAH0796_LOCUS24799</name>
</gene>
<feature type="domain" description="Protein kinase" evidence="11">
    <location>
        <begin position="127"/>
        <end position="399"/>
    </location>
</feature>
<name>A0A7S0FV85_9DINO</name>
<dbReference type="GO" id="GO:0005737">
    <property type="term" value="C:cytoplasm"/>
    <property type="evidence" value="ECO:0007669"/>
    <property type="project" value="TreeGrafter"/>
</dbReference>
<evidence type="ECO:0000256" key="3">
    <source>
        <dbReference type="ARBA" id="ARBA00022679"/>
    </source>
</evidence>
<dbReference type="Pfam" id="PF00069">
    <property type="entry name" value="Pkinase"/>
    <property type="match status" value="1"/>
</dbReference>
<evidence type="ECO:0000256" key="8">
    <source>
        <dbReference type="ARBA" id="ARBA00048679"/>
    </source>
</evidence>
<feature type="region of interest" description="Disordered" evidence="9">
    <location>
        <begin position="462"/>
        <end position="526"/>
    </location>
</feature>
<reference evidence="12" key="1">
    <citation type="submission" date="2021-01" db="EMBL/GenBank/DDBJ databases">
        <authorList>
            <person name="Corre E."/>
            <person name="Pelletier E."/>
            <person name="Niang G."/>
            <person name="Scheremetjew M."/>
            <person name="Finn R."/>
            <person name="Kale V."/>
            <person name="Holt S."/>
            <person name="Cochrane G."/>
            <person name="Meng A."/>
            <person name="Brown T."/>
            <person name="Cohen L."/>
        </authorList>
    </citation>
    <scope>NUCLEOTIDE SEQUENCE</scope>
    <source>
        <strain evidence="12">Pbaha01</strain>
    </source>
</reference>
<dbReference type="PANTHER" id="PTHR48012:SF10">
    <property type="entry name" value="FI20177P1"/>
    <property type="match status" value="1"/>
</dbReference>
<dbReference type="PANTHER" id="PTHR48012">
    <property type="entry name" value="STERILE20-LIKE KINASE, ISOFORM B-RELATED"/>
    <property type="match status" value="1"/>
</dbReference>
<evidence type="ECO:0000256" key="4">
    <source>
        <dbReference type="ARBA" id="ARBA00022741"/>
    </source>
</evidence>
<keyword evidence="4" id="KW-0547">Nucleotide-binding</keyword>
<evidence type="ECO:0000256" key="9">
    <source>
        <dbReference type="SAM" id="MobiDB-lite"/>
    </source>
</evidence>
<dbReference type="PROSITE" id="PS50011">
    <property type="entry name" value="PROTEIN_KINASE_DOM"/>
    <property type="match status" value="1"/>
</dbReference>
<dbReference type="EMBL" id="HBEG01040598">
    <property type="protein sequence ID" value="CAD8380425.1"/>
    <property type="molecule type" value="Transcribed_RNA"/>
</dbReference>
<keyword evidence="3" id="KW-0808">Transferase</keyword>
<feature type="transmembrane region" description="Helical" evidence="10">
    <location>
        <begin position="43"/>
        <end position="66"/>
    </location>
</feature>
<protein>
    <recommendedName>
        <fullName evidence="11">Protein kinase domain-containing protein</fullName>
    </recommendedName>
</protein>
<dbReference type="GO" id="GO:0005524">
    <property type="term" value="F:ATP binding"/>
    <property type="evidence" value="ECO:0007669"/>
    <property type="project" value="UniProtKB-KW"/>
</dbReference>
<feature type="compositionally biased region" description="Polar residues" evidence="9">
    <location>
        <begin position="513"/>
        <end position="526"/>
    </location>
</feature>
<evidence type="ECO:0000256" key="5">
    <source>
        <dbReference type="ARBA" id="ARBA00022777"/>
    </source>
</evidence>
<keyword evidence="6" id="KW-0067">ATP-binding</keyword>
<evidence type="ECO:0000256" key="2">
    <source>
        <dbReference type="ARBA" id="ARBA00022527"/>
    </source>
</evidence>
<evidence type="ECO:0000259" key="11">
    <source>
        <dbReference type="PROSITE" id="PS50011"/>
    </source>
</evidence>
<dbReference type="AlphaFoldDB" id="A0A7S0FV85"/>
<dbReference type="SMART" id="SM00220">
    <property type="entry name" value="S_TKc"/>
    <property type="match status" value="1"/>
</dbReference>
<dbReference type="GO" id="GO:0004674">
    <property type="term" value="F:protein serine/threonine kinase activity"/>
    <property type="evidence" value="ECO:0007669"/>
    <property type="project" value="UniProtKB-KW"/>
</dbReference>
<comment type="catalytic activity">
    <reaction evidence="8">
        <text>L-seryl-[protein] + ATP = O-phospho-L-seryl-[protein] + ADP + H(+)</text>
        <dbReference type="Rhea" id="RHEA:17989"/>
        <dbReference type="Rhea" id="RHEA-COMP:9863"/>
        <dbReference type="Rhea" id="RHEA-COMP:11604"/>
        <dbReference type="ChEBI" id="CHEBI:15378"/>
        <dbReference type="ChEBI" id="CHEBI:29999"/>
        <dbReference type="ChEBI" id="CHEBI:30616"/>
        <dbReference type="ChEBI" id="CHEBI:83421"/>
        <dbReference type="ChEBI" id="CHEBI:456216"/>
        <dbReference type="EC" id="2.7.11.1"/>
    </reaction>
</comment>
<evidence type="ECO:0000256" key="6">
    <source>
        <dbReference type="ARBA" id="ARBA00022840"/>
    </source>
</evidence>
<evidence type="ECO:0000313" key="12">
    <source>
        <dbReference type="EMBL" id="CAD8380425.1"/>
    </source>
</evidence>
<accession>A0A7S0FV85</accession>
<dbReference type="InterPro" id="IPR050629">
    <property type="entry name" value="STE20/SPS1-PAK"/>
</dbReference>
<dbReference type="SUPFAM" id="SSF56112">
    <property type="entry name" value="Protein kinase-like (PK-like)"/>
    <property type="match status" value="1"/>
</dbReference>
<keyword evidence="10" id="KW-0472">Membrane</keyword>
<evidence type="ECO:0000256" key="10">
    <source>
        <dbReference type="SAM" id="Phobius"/>
    </source>
</evidence>
<evidence type="ECO:0000256" key="7">
    <source>
        <dbReference type="ARBA" id="ARBA00047899"/>
    </source>
</evidence>
<sequence>MAASQSESQATPCVSEVRVALLHATVWLGMICCLFFAPGTEELFSAASLESVAAVLGILVVAGGAISSKIGVGPSLAALPGARALVAGPCEGQPADDGAEDASPTAVECEAPTIARQESVVRFKDCFQLGEKLGEGTYGQVRVARQRNTPMEHAVKIIDVRERGTEGEDTSETEGDVLRKAQQEIKAWRHIGRHEHCVALIQSFVEESLVYMVMEKCACSLMDRLVSMPMMTEGDLACTFREMLLGISHIHSKMIVHRDIKPDNFLYGGPLSQTVKLCDFGLAKRLPKAGGKLKGRYGTAPYMSPEMLAREGYDRSTDVWSFAATAYLMIFGDFPYMPKEASPSAMKQAILDGVPEPSFGGKEDGGPEEDNSTGFVKVLLQRRAEDRPGAAEALELPFLRPKEEDLPLRANITRARKLTSELKPPVQPSVHRGLDELLLRLQESSEEDVLVKRCSESFAKSTCASKKDRARADRRIAGQCPRSQNRRSTHSGIIGIIKERQDGPESTDDGPSASVSDSGSEATRLE</sequence>
<comment type="catalytic activity">
    <reaction evidence="7">
        <text>L-threonyl-[protein] + ATP = O-phospho-L-threonyl-[protein] + ADP + H(+)</text>
        <dbReference type="Rhea" id="RHEA:46608"/>
        <dbReference type="Rhea" id="RHEA-COMP:11060"/>
        <dbReference type="Rhea" id="RHEA-COMP:11605"/>
        <dbReference type="ChEBI" id="CHEBI:15378"/>
        <dbReference type="ChEBI" id="CHEBI:30013"/>
        <dbReference type="ChEBI" id="CHEBI:30616"/>
        <dbReference type="ChEBI" id="CHEBI:61977"/>
        <dbReference type="ChEBI" id="CHEBI:456216"/>
        <dbReference type="EC" id="2.7.11.1"/>
    </reaction>
</comment>
<organism evidence="12">
    <name type="scientific">Pyrodinium bahamense</name>
    <dbReference type="NCBI Taxonomy" id="73915"/>
    <lineage>
        <taxon>Eukaryota</taxon>
        <taxon>Sar</taxon>
        <taxon>Alveolata</taxon>
        <taxon>Dinophyceae</taxon>
        <taxon>Gonyaulacales</taxon>
        <taxon>Pyrocystaceae</taxon>
        <taxon>Pyrodinium</taxon>
    </lineage>
</organism>
<keyword evidence="10" id="KW-0812">Transmembrane</keyword>
<keyword evidence="10" id="KW-1133">Transmembrane helix</keyword>
<feature type="transmembrane region" description="Helical" evidence="10">
    <location>
        <begin position="20"/>
        <end position="37"/>
    </location>
</feature>